<dbReference type="RefSeq" id="WP_136914025.1">
    <property type="nucleotide sequence ID" value="NZ_CP039371.1"/>
</dbReference>
<reference evidence="4" key="1">
    <citation type="submission" date="2019-04" db="EMBL/GenBank/DDBJ databases">
        <title>Genome sequence of Pseudomonas putida 1290, an auxin catabolizing strain.</title>
        <authorList>
            <person name="Laird T.S."/>
            <person name="Leveau J.H.J."/>
        </authorList>
    </citation>
    <scope>NUCLEOTIDE SEQUENCE [LARGE SCALE GENOMIC DNA]</scope>
    <source>
        <strain evidence="4">1290</strain>
    </source>
</reference>
<evidence type="ECO:0000259" key="2">
    <source>
        <dbReference type="Pfam" id="PF20249"/>
    </source>
</evidence>
<dbReference type="AlphaFoldDB" id="A0A4D6XBL9"/>
<organism evidence="3 4">
    <name type="scientific">Pseudomonas putida</name>
    <name type="common">Arthrobacter siderocapsulatus</name>
    <dbReference type="NCBI Taxonomy" id="303"/>
    <lineage>
        <taxon>Bacteria</taxon>
        <taxon>Pseudomonadati</taxon>
        <taxon>Pseudomonadota</taxon>
        <taxon>Gammaproteobacteria</taxon>
        <taxon>Pseudomonadales</taxon>
        <taxon>Pseudomonadaceae</taxon>
        <taxon>Pseudomonas</taxon>
    </lineage>
</organism>
<keyword evidence="1" id="KW-1133">Transmembrane helix</keyword>
<keyword evidence="1" id="KW-0812">Transmembrane</keyword>
<feature type="domain" description="Toxin VasX N-terminal region" evidence="2">
    <location>
        <begin position="20"/>
        <end position="166"/>
    </location>
</feature>
<protein>
    <recommendedName>
        <fullName evidence="2">Toxin VasX N-terminal region domain-containing protein</fullName>
    </recommendedName>
</protein>
<gene>
    <name evidence="3" type="ORF">E6B08_11040</name>
</gene>
<dbReference type="Pfam" id="PF20249">
    <property type="entry name" value="VasX_N"/>
    <property type="match status" value="1"/>
</dbReference>
<dbReference type="OrthoDB" id="7006603at2"/>
<feature type="transmembrane region" description="Helical" evidence="1">
    <location>
        <begin position="763"/>
        <end position="784"/>
    </location>
</feature>
<dbReference type="Proteomes" id="UP000298551">
    <property type="component" value="Chromosome"/>
</dbReference>
<dbReference type="SUPFAM" id="SSF47162">
    <property type="entry name" value="Apolipoprotein"/>
    <property type="match status" value="1"/>
</dbReference>
<dbReference type="CDD" id="cd20707">
    <property type="entry name" value="MIX_III"/>
    <property type="match status" value="1"/>
</dbReference>
<evidence type="ECO:0000256" key="1">
    <source>
        <dbReference type="SAM" id="Phobius"/>
    </source>
</evidence>
<dbReference type="NCBIfam" id="NF041559">
    <property type="entry name" value="BTH_I2691_fam"/>
    <property type="match status" value="1"/>
</dbReference>
<name>A0A4D6XBL9_PSEPU</name>
<dbReference type="InterPro" id="IPR048126">
    <property type="entry name" value="Toxin_VasX"/>
</dbReference>
<dbReference type="EMBL" id="CP039371">
    <property type="protein sequence ID" value="QCI11861.1"/>
    <property type="molecule type" value="Genomic_DNA"/>
</dbReference>
<proteinExistence type="predicted"/>
<feature type="transmembrane region" description="Helical" evidence="1">
    <location>
        <begin position="813"/>
        <end position="839"/>
    </location>
</feature>
<keyword evidence="1" id="KW-0472">Membrane</keyword>
<feature type="transmembrane region" description="Helical" evidence="1">
    <location>
        <begin position="729"/>
        <end position="751"/>
    </location>
</feature>
<dbReference type="InterPro" id="IPR046864">
    <property type="entry name" value="VasX_N"/>
</dbReference>
<sequence>MTISQIIATAVAETALPDQCKACERHGLPILPLRRALVPDTRPAWIADDAPPVPGTMLGLRTLRSGYLYVLLDESVWHAYEVTEQGHLRRFDPYEPPLGAPPPLPNKCVNADHDIPSAFFNVDTDRYSTAWIAFSSDPWPVSVLIDYKTAKAPSDRFQVLDLAQARDNPGDVGMAMTPEHLQVDDLVFEYNQQLAGPFDSAHGFHSRLLRKTALRGFVTNAMAKHTLTQGVPAVILHDTVGLIQEYNHQRLGWIVKRQVWREDPQRAYQLQTSQILQIIRATHREWAAQEVPAFGPQTGDGPPVFVDPEIERQRIVEMRQQQSDARLEERYDEPRRAAFQLEYDSQEARFQWHIDHHAKKYAALCESVAFARIEQYDYDGRDRDSGVAYCKTMAACLAGGITEAPRSEPGPPPPGSSEALWLKWLRDPNSPAYRAVLLRDQALLAALLPSFSHNDPVQWNDSDKLYAALTKLIASDDFGLRLRDALKQAVSEAQGALNAATQRLQAQLAPGIQHVVLRLNTASQLLYNGVHLIELQVPMKLGEYYALQCAHVREVQQKANEAMAKARDRVMPSLDEMMAGAQGGMRKVRPIIQTGLLSLAVLDPKIANTVINVSVWVEGKAHVLREQLLKEVHLNVNQLGNTAQLGLVNISVAAGTLEVHARKALDGVRVNARQASQLVRRSFSGLRGMKGSGEVLLALGGLYLLNNSLEKNAERAEAEIGPTAREASIALFGSYIAIVGSATEALGMLITTATNAKNTGRNFIRIGASISAATGLIDAIQAAMATTRSFQSGDDTAATVYFFSGVTASAGTYYGVIAIGTPAIFGPLGIAILLGLFALSLSKFAQKEESTELEKWARRSYFGFANEKPSIHWNKPHHADLAFSELNAATLGVRTNISFSSRLVNASTGSLQGKVEKMKLEEKLKFHLTLPGFIEGLSSYRWAVVFHHNGENEGPVHNSGQLVAYAEHYPPNEPPEILHLSNPLLTPLQRSKYRPEHVKISEAKLNSSGGDQASSTITFTGEIELTPGAWTKEISSASLYVAYWPERFSPDGYAEIIRKEYSQ</sequence>
<evidence type="ECO:0000313" key="4">
    <source>
        <dbReference type="Proteomes" id="UP000298551"/>
    </source>
</evidence>
<evidence type="ECO:0000313" key="3">
    <source>
        <dbReference type="EMBL" id="QCI11861.1"/>
    </source>
</evidence>
<accession>A0A4D6XBL9</accession>